<feature type="domain" description="B box-type" evidence="3">
    <location>
        <begin position="67"/>
        <end position="107"/>
    </location>
</feature>
<dbReference type="SUPFAM" id="SSF57845">
    <property type="entry name" value="B-box zinc-binding domain"/>
    <property type="match status" value="1"/>
</dbReference>
<evidence type="ECO:0000259" key="3">
    <source>
        <dbReference type="PROSITE" id="PS50119"/>
    </source>
</evidence>
<dbReference type="Gene3D" id="2.120.10.30">
    <property type="entry name" value="TolB, C-terminal domain"/>
    <property type="match status" value="1"/>
</dbReference>
<evidence type="ECO:0000256" key="2">
    <source>
        <dbReference type="SAM" id="Coils"/>
    </source>
</evidence>
<keyword evidence="1" id="KW-0479">Metal-binding</keyword>
<feature type="coiled-coil region" evidence="2">
    <location>
        <begin position="133"/>
        <end position="175"/>
    </location>
</feature>
<dbReference type="Proteomes" id="UP001186944">
    <property type="component" value="Unassembled WGS sequence"/>
</dbReference>
<gene>
    <name evidence="4" type="ORF">FSP39_023026</name>
</gene>
<accession>A0AA88XEF8</accession>
<dbReference type="InterPro" id="IPR000315">
    <property type="entry name" value="Znf_B-box"/>
</dbReference>
<feature type="domain" description="B box-type" evidence="3">
    <location>
        <begin position="13"/>
        <end position="59"/>
    </location>
</feature>
<dbReference type="Pfam" id="PF00643">
    <property type="entry name" value="zf-B_box"/>
    <property type="match status" value="1"/>
</dbReference>
<keyword evidence="1" id="KW-0862">Zinc</keyword>
<evidence type="ECO:0000313" key="4">
    <source>
        <dbReference type="EMBL" id="KAK3083456.1"/>
    </source>
</evidence>
<reference evidence="4" key="1">
    <citation type="submission" date="2019-08" db="EMBL/GenBank/DDBJ databases">
        <title>The improved chromosome-level genome for the pearl oyster Pinctada fucata martensii using PacBio sequencing and Hi-C.</title>
        <authorList>
            <person name="Zheng Z."/>
        </authorList>
    </citation>
    <scope>NUCLEOTIDE SEQUENCE</scope>
    <source>
        <strain evidence="4">ZZ-2019</strain>
        <tissue evidence="4">Adductor muscle</tissue>
    </source>
</reference>
<dbReference type="InterPro" id="IPR047153">
    <property type="entry name" value="TRIM45/56/19-like"/>
</dbReference>
<dbReference type="SUPFAM" id="SSF63829">
    <property type="entry name" value="Calcium-dependent phosphotriesterase"/>
    <property type="match status" value="1"/>
</dbReference>
<dbReference type="PROSITE" id="PS50119">
    <property type="entry name" value="ZF_BBOX"/>
    <property type="match status" value="2"/>
</dbReference>
<organism evidence="4 5">
    <name type="scientific">Pinctada imbricata</name>
    <name type="common">Atlantic pearl-oyster</name>
    <name type="synonym">Pinctada martensii</name>
    <dbReference type="NCBI Taxonomy" id="66713"/>
    <lineage>
        <taxon>Eukaryota</taxon>
        <taxon>Metazoa</taxon>
        <taxon>Spiralia</taxon>
        <taxon>Lophotrochozoa</taxon>
        <taxon>Mollusca</taxon>
        <taxon>Bivalvia</taxon>
        <taxon>Autobranchia</taxon>
        <taxon>Pteriomorphia</taxon>
        <taxon>Pterioida</taxon>
        <taxon>Pterioidea</taxon>
        <taxon>Pteriidae</taxon>
        <taxon>Pinctada</taxon>
    </lineage>
</organism>
<name>A0AA88XEF8_PINIB</name>
<keyword evidence="5" id="KW-1185">Reference proteome</keyword>
<evidence type="ECO:0000313" key="5">
    <source>
        <dbReference type="Proteomes" id="UP001186944"/>
    </source>
</evidence>
<sequence>MAMEKEVDLAHAQRPVPCDACEEDEVPGTYYCIQCKKTLCEDCEKSHKKFIKDHKVILRTQIGEIDASILTCADHKCEASFHCEKCNVPVCPECVIGNHQGHKMDSIKNFIRRKTEMLQGDINEMKNDVLPKLEKQEDDIKSHRAKYNSKIQEIAKEMERENHILHNELDRINQERLQSLYNTQKKHMGIFDDCEAEVNSKIDLCKTRVSEYQHAVGGHCLPDIIKKAESRDSMIPVYSVPELPEAPCFVPQNIQSFIRNLERLQISPSLISVQETNPIILSKFKSPLKGNPRIFVSKGGNAWLGGNESKKLAMVSIEGEVLMERNIQLAPYALAEMDNGDLIVSPEKYKIVKSMCIKGETRNVFDTSPYDSLGVSITTKHEILICVFDGRVLRSKPDGTNVEQIYKGPGNGSAYHSVENIDGTIFISDHANSAVIMVSKDGEVLSKITHTSAGQKLSRPNHLTVDRMGNIIFTDMDSPYIYIIDRNQKVKELLGTSTNKKNPVRLAVDDQNNLWATHNDGSITVVKYLA</sequence>
<comment type="caution">
    <text evidence="4">The sequence shown here is derived from an EMBL/GenBank/DDBJ whole genome shotgun (WGS) entry which is preliminary data.</text>
</comment>
<dbReference type="AlphaFoldDB" id="A0AA88XEF8"/>
<dbReference type="PANTHER" id="PTHR25462:SF296">
    <property type="entry name" value="MEIOTIC P26, ISOFORM F"/>
    <property type="match status" value="1"/>
</dbReference>
<dbReference type="GO" id="GO:0008270">
    <property type="term" value="F:zinc ion binding"/>
    <property type="evidence" value="ECO:0007669"/>
    <property type="project" value="UniProtKB-KW"/>
</dbReference>
<dbReference type="Gene3D" id="3.30.160.60">
    <property type="entry name" value="Classic Zinc Finger"/>
    <property type="match status" value="1"/>
</dbReference>
<dbReference type="InterPro" id="IPR011042">
    <property type="entry name" value="6-blade_b-propeller_TolB-like"/>
</dbReference>
<keyword evidence="2" id="KW-0175">Coiled coil</keyword>
<proteinExistence type="predicted"/>
<evidence type="ECO:0000256" key="1">
    <source>
        <dbReference type="PROSITE-ProRule" id="PRU00024"/>
    </source>
</evidence>
<protein>
    <recommendedName>
        <fullName evidence="3">B box-type domain-containing protein</fullName>
    </recommendedName>
</protein>
<dbReference type="EMBL" id="VSWD01000014">
    <property type="protein sequence ID" value="KAK3083456.1"/>
    <property type="molecule type" value="Genomic_DNA"/>
</dbReference>
<dbReference type="SMART" id="SM00336">
    <property type="entry name" value="BBOX"/>
    <property type="match status" value="2"/>
</dbReference>
<dbReference type="CDD" id="cd19756">
    <property type="entry name" value="Bbox2"/>
    <property type="match status" value="1"/>
</dbReference>
<dbReference type="PANTHER" id="PTHR25462">
    <property type="entry name" value="BONUS, ISOFORM C-RELATED"/>
    <property type="match status" value="1"/>
</dbReference>
<keyword evidence="1" id="KW-0863">Zinc-finger</keyword>